<dbReference type="GeneID" id="27324687"/>
<keyword evidence="3" id="KW-1185">Reference proteome</keyword>
<dbReference type="GO" id="GO:0070124">
    <property type="term" value="P:mitochondrial translational initiation"/>
    <property type="evidence" value="ECO:0007669"/>
    <property type="project" value="TreeGrafter"/>
</dbReference>
<dbReference type="GO" id="GO:0005763">
    <property type="term" value="C:mitochondrial small ribosomal subunit"/>
    <property type="evidence" value="ECO:0007669"/>
    <property type="project" value="TreeGrafter"/>
</dbReference>
<evidence type="ECO:0000256" key="1">
    <source>
        <dbReference type="SAM" id="MobiDB-lite"/>
    </source>
</evidence>
<feature type="region of interest" description="Disordered" evidence="1">
    <location>
        <begin position="431"/>
        <end position="480"/>
    </location>
</feature>
<dbReference type="Proteomes" id="UP000054302">
    <property type="component" value="Unassembled WGS sequence"/>
</dbReference>
<dbReference type="STRING" id="212818.A0A0D1Z3T9"/>
<protein>
    <submittedName>
        <fullName evidence="2">Uncharacterized protein</fullName>
    </submittedName>
</protein>
<accession>A0A0D1Z3T9</accession>
<dbReference type="PANTHER" id="PTHR28058">
    <property type="entry name" value="37S RIBOSOMAL PROTEIN MRP51, MITOCHONDRIAL"/>
    <property type="match status" value="1"/>
</dbReference>
<gene>
    <name evidence="2" type="ORF">PV10_06842</name>
</gene>
<evidence type="ECO:0000313" key="3">
    <source>
        <dbReference type="Proteomes" id="UP000054302"/>
    </source>
</evidence>
<reference evidence="2 3" key="1">
    <citation type="submission" date="2015-01" db="EMBL/GenBank/DDBJ databases">
        <title>The Genome Sequence of Exophiala mesophila CBS40295.</title>
        <authorList>
            <consortium name="The Broad Institute Genomics Platform"/>
            <person name="Cuomo C."/>
            <person name="de Hoog S."/>
            <person name="Gorbushina A."/>
            <person name="Stielow B."/>
            <person name="Teixiera M."/>
            <person name="Abouelleil A."/>
            <person name="Chapman S.B."/>
            <person name="Priest M."/>
            <person name="Young S.K."/>
            <person name="Wortman J."/>
            <person name="Nusbaum C."/>
            <person name="Birren B."/>
        </authorList>
    </citation>
    <scope>NUCLEOTIDE SEQUENCE [LARGE SCALE GENOMIC DNA]</scope>
    <source>
        <strain evidence="2 3">CBS 40295</strain>
    </source>
</reference>
<evidence type="ECO:0000313" key="2">
    <source>
        <dbReference type="EMBL" id="KIV89442.1"/>
    </source>
</evidence>
<feature type="region of interest" description="Disordered" evidence="1">
    <location>
        <begin position="167"/>
        <end position="186"/>
    </location>
</feature>
<dbReference type="EMBL" id="KN847524">
    <property type="protein sequence ID" value="KIV89442.1"/>
    <property type="molecule type" value="Genomic_DNA"/>
</dbReference>
<name>A0A0D1Z3T9_EXOME</name>
<feature type="compositionally biased region" description="Basic and acidic residues" evidence="1">
    <location>
        <begin position="434"/>
        <end position="447"/>
    </location>
</feature>
<dbReference type="GO" id="GO:0003735">
    <property type="term" value="F:structural constituent of ribosome"/>
    <property type="evidence" value="ECO:0007669"/>
    <property type="project" value="TreeGrafter"/>
</dbReference>
<dbReference type="AlphaFoldDB" id="A0A0D1Z3T9"/>
<proteinExistence type="predicted"/>
<sequence length="480" mass="53448">MTAVRLSPSGSLLRSSRLFALPPAIHGPKEGDFGSDTATTAHPLRAALETPLVSLNRGDWGLKRHLPTKTTTKSGTPTFRIKNGIDTADHVTDFESAADHVLTLRKFQELNIRTVFPVKDDRFKPKLTSVFTPELDNTTDTPFQIDVQAKSSSQLPAHLQASLEQFEKDQTDSAEPQVQPVDLASSSIDPEAPRRWRFAGPYLAGISELEFNAFLDKITPQKVKEFKALIKSELTRIRTQEKRYELVAQGRADEQADAAIELGDEDVEQYLKTLRSDTAKFGPLIAQFFDLADGPRPVGVEDWPYGRQTFAAEQYRESGPPALHPSAGLTYHQAVNYTINDIKNGPLVGNRAFPARILNSYNITNDIIQPVVGVAGFVARLREKSFRKRSMAWAAEKDGKKTVVSPKYVTLKEDGRVQLTATVMDDWVLENDEPVPKSESESARRPDVLPAAAVNRSSRMPQQDRRRRVVIDQSIVNHQA</sequence>
<dbReference type="RefSeq" id="XP_016221016.1">
    <property type="nucleotide sequence ID" value="XM_016371684.1"/>
</dbReference>
<dbReference type="PANTHER" id="PTHR28058:SF1">
    <property type="entry name" value="SMALL RIBOSOMAL SUBUNIT PROTEIN BS1M"/>
    <property type="match status" value="1"/>
</dbReference>
<organism evidence="2 3">
    <name type="scientific">Exophiala mesophila</name>
    <name type="common">Black yeast-like fungus</name>
    <dbReference type="NCBI Taxonomy" id="212818"/>
    <lineage>
        <taxon>Eukaryota</taxon>
        <taxon>Fungi</taxon>
        <taxon>Dikarya</taxon>
        <taxon>Ascomycota</taxon>
        <taxon>Pezizomycotina</taxon>
        <taxon>Eurotiomycetes</taxon>
        <taxon>Chaetothyriomycetidae</taxon>
        <taxon>Chaetothyriales</taxon>
        <taxon>Herpotrichiellaceae</taxon>
        <taxon>Exophiala</taxon>
    </lineage>
</organism>
<dbReference type="HOGENOM" id="CLU_024465_0_0_1"/>
<dbReference type="OMA" id="ELHMPMS"/>
<dbReference type="InterPro" id="IPR016712">
    <property type="entry name" value="Rbsml_bS1m-like"/>
</dbReference>
<dbReference type="Pfam" id="PF11709">
    <property type="entry name" value="Mit_ribos_Mrp51"/>
    <property type="match status" value="1"/>
</dbReference>
<dbReference type="VEuPathDB" id="FungiDB:PV10_06842"/>
<dbReference type="OrthoDB" id="2735536at2759"/>
<feature type="compositionally biased region" description="Low complexity" evidence="1">
    <location>
        <begin position="471"/>
        <end position="480"/>
    </location>
</feature>